<accession>A0A5C5UAA4</accession>
<reference evidence="2 3" key="1">
    <citation type="submission" date="2019-08" db="EMBL/GenBank/DDBJ databases">
        <authorList>
            <person name="Lei W."/>
        </authorList>
    </citation>
    <scope>NUCLEOTIDE SEQUENCE [LARGE SCALE GENOMIC DNA]</scope>
    <source>
        <strain evidence="2 3">CCUG 58627</strain>
    </source>
</reference>
<keyword evidence="3" id="KW-1185">Reference proteome</keyword>
<proteinExistence type="predicted"/>
<keyword evidence="1" id="KW-1133">Transmembrane helix</keyword>
<sequence>MGKEPGEQKPDDASDPLLRLERNRDSTRQAIGFAVAVPAVTFLTAFIIAIISRTSGGPLCDAGISDWICSRQFEILFPVIPGVIAFSGTILAAWITYLKWRAYRRWRPWLAIIWFLMPFTLAWMTGFGTMLIIGQR</sequence>
<keyword evidence="1" id="KW-0812">Transmembrane</keyword>
<dbReference type="Proteomes" id="UP000320791">
    <property type="component" value="Unassembled WGS sequence"/>
</dbReference>
<evidence type="ECO:0000256" key="1">
    <source>
        <dbReference type="SAM" id="Phobius"/>
    </source>
</evidence>
<comment type="caution">
    <text evidence="2">The sequence shown here is derived from an EMBL/GenBank/DDBJ whole genome shotgun (WGS) entry which is preliminary data.</text>
</comment>
<protein>
    <submittedName>
        <fullName evidence="2">Uncharacterized protein</fullName>
    </submittedName>
</protein>
<feature type="transmembrane region" description="Helical" evidence="1">
    <location>
        <begin position="109"/>
        <end position="133"/>
    </location>
</feature>
<feature type="transmembrane region" description="Helical" evidence="1">
    <location>
        <begin position="30"/>
        <end position="51"/>
    </location>
</feature>
<evidence type="ECO:0000313" key="2">
    <source>
        <dbReference type="EMBL" id="TWT22906.1"/>
    </source>
</evidence>
<evidence type="ECO:0000313" key="3">
    <source>
        <dbReference type="Proteomes" id="UP000320791"/>
    </source>
</evidence>
<dbReference type="EMBL" id="VOHM01000025">
    <property type="protein sequence ID" value="TWT22906.1"/>
    <property type="molecule type" value="Genomic_DNA"/>
</dbReference>
<dbReference type="OrthoDB" id="4774281at2"/>
<gene>
    <name evidence="2" type="ORF">FRX94_10340</name>
</gene>
<feature type="transmembrane region" description="Helical" evidence="1">
    <location>
        <begin position="75"/>
        <end position="97"/>
    </location>
</feature>
<organism evidence="2 3">
    <name type="scientific">Corynebacterium canis</name>
    <dbReference type="NCBI Taxonomy" id="679663"/>
    <lineage>
        <taxon>Bacteria</taxon>
        <taxon>Bacillati</taxon>
        <taxon>Actinomycetota</taxon>
        <taxon>Actinomycetes</taxon>
        <taxon>Mycobacteriales</taxon>
        <taxon>Corynebacteriaceae</taxon>
        <taxon>Corynebacterium</taxon>
    </lineage>
</organism>
<dbReference type="AlphaFoldDB" id="A0A5C5UAA4"/>
<name>A0A5C5UAA4_9CORY</name>
<keyword evidence="1" id="KW-0472">Membrane</keyword>